<organism evidence="1 2">
    <name type="scientific">Sphaerodactylus townsendi</name>
    <dbReference type="NCBI Taxonomy" id="933632"/>
    <lineage>
        <taxon>Eukaryota</taxon>
        <taxon>Metazoa</taxon>
        <taxon>Chordata</taxon>
        <taxon>Craniata</taxon>
        <taxon>Vertebrata</taxon>
        <taxon>Euteleostomi</taxon>
        <taxon>Lepidosauria</taxon>
        <taxon>Squamata</taxon>
        <taxon>Bifurcata</taxon>
        <taxon>Gekkota</taxon>
        <taxon>Sphaerodactylidae</taxon>
        <taxon>Sphaerodactylus</taxon>
    </lineage>
</organism>
<accession>A0ACB8G6R0</accession>
<sequence length="122" mass="12541">MIYARCFAKAQGCLRLRSLLLRQCLAELLGDFMLIVITLSAAAQSITSEGTKGGYMSSALAGGVGVMVAIYVSGGVSGEIGGRVVVFPGKSSDKALELLSTICGAFSHPMPLSLSTLAPVIT</sequence>
<dbReference type="EMBL" id="CM037614">
    <property type="protein sequence ID" value="KAH8015455.1"/>
    <property type="molecule type" value="Genomic_DNA"/>
</dbReference>
<gene>
    <name evidence="1" type="ORF">K3G42_004122</name>
</gene>
<keyword evidence="2" id="KW-1185">Reference proteome</keyword>
<comment type="caution">
    <text evidence="1">The sequence shown here is derived from an EMBL/GenBank/DDBJ whole genome shotgun (WGS) entry which is preliminary data.</text>
</comment>
<evidence type="ECO:0000313" key="2">
    <source>
        <dbReference type="Proteomes" id="UP000827872"/>
    </source>
</evidence>
<reference evidence="1" key="1">
    <citation type="submission" date="2021-08" db="EMBL/GenBank/DDBJ databases">
        <title>The first chromosome-level gecko genome reveals the dynamic sex chromosomes of Neotropical dwarf geckos (Sphaerodactylidae: Sphaerodactylus).</title>
        <authorList>
            <person name="Pinto B.J."/>
            <person name="Keating S.E."/>
            <person name="Gamble T."/>
        </authorList>
    </citation>
    <scope>NUCLEOTIDE SEQUENCE</scope>
    <source>
        <strain evidence="1">TG3544</strain>
    </source>
</reference>
<proteinExistence type="predicted"/>
<dbReference type="Proteomes" id="UP000827872">
    <property type="component" value="Linkage Group LG01"/>
</dbReference>
<protein>
    <submittedName>
        <fullName evidence="1">Uncharacterized protein</fullName>
    </submittedName>
</protein>
<name>A0ACB8G6R0_9SAUR</name>
<evidence type="ECO:0000313" key="1">
    <source>
        <dbReference type="EMBL" id="KAH8015455.1"/>
    </source>
</evidence>